<reference evidence="5 6" key="1">
    <citation type="journal article" date="2007" name="Science">
        <title>Sea anemone genome reveals ancestral eumetazoan gene repertoire and genomic organization.</title>
        <authorList>
            <person name="Putnam N.H."/>
            <person name="Srivastava M."/>
            <person name="Hellsten U."/>
            <person name="Dirks B."/>
            <person name="Chapman J."/>
            <person name="Salamov A."/>
            <person name="Terry A."/>
            <person name="Shapiro H."/>
            <person name="Lindquist E."/>
            <person name="Kapitonov V.V."/>
            <person name="Jurka J."/>
            <person name="Genikhovich G."/>
            <person name="Grigoriev I.V."/>
            <person name="Lucas S.M."/>
            <person name="Steele R.E."/>
            <person name="Finnerty J.R."/>
            <person name="Technau U."/>
            <person name="Martindale M.Q."/>
            <person name="Rokhsar D.S."/>
        </authorList>
    </citation>
    <scope>NUCLEOTIDE SEQUENCE [LARGE SCALE GENOMIC DNA]</scope>
    <source>
        <strain evidence="6">CH2 X CH6</strain>
    </source>
</reference>
<dbReference type="PANTHER" id="PTHR19972:SF10">
    <property type="entry name" value="CALBINDIN-32"/>
    <property type="match status" value="1"/>
</dbReference>
<evidence type="ECO:0000256" key="2">
    <source>
        <dbReference type="SAM" id="MobiDB-lite"/>
    </source>
</evidence>
<sequence length="377" mass="43610">MSAKSLAKMFDNFSSVEFMEFFHKYDTDAIFLFQSFQVKRKDCFILLSHGVLYGILFPFFLSMLSFRLSNMHNNAGQLVATPKWHAHLFRVFKLSEKIVLSCYHMVCFTAFCFHFSYRCYLSVYRICITIQANWLQHPNGMRIYSGNNYIEEKELDRFVDDLFVRRYGTIWNRYDVNREGSLSTEQLKGFINDSMKGQKLSSKNIGMLVKKTLDAVDKDRSGEVDLEEMARYLKVEDNFLREFNINPGQKLKQNDFSRIWDNYDQDGKGSIKGAELDALIRDVFAKIQGRSPEMDDIEKWKDIIMMFADADGDGAISKEELNIFFAQGLKEAKKRLSDGERDPAPNYTPTEEPPKDTPKKSSSPENSGSSDKKCVIS</sequence>
<dbReference type="GO" id="GO:0005509">
    <property type="term" value="F:calcium ion binding"/>
    <property type="evidence" value="ECO:0000318"/>
    <property type="project" value="GO_Central"/>
</dbReference>
<dbReference type="SMART" id="SM00054">
    <property type="entry name" value="EFh"/>
    <property type="match status" value="4"/>
</dbReference>
<dbReference type="EMBL" id="DS469531">
    <property type="protein sequence ID" value="EDO46016.1"/>
    <property type="molecule type" value="Genomic_DNA"/>
</dbReference>
<dbReference type="Gene3D" id="1.10.238.10">
    <property type="entry name" value="EF-hand"/>
    <property type="match status" value="2"/>
</dbReference>
<dbReference type="InterPro" id="IPR002048">
    <property type="entry name" value="EF_hand_dom"/>
</dbReference>
<evidence type="ECO:0000313" key="6">
    <source>
        <dbReference type="Proteomes" id="UP000001593"/>
    </source>
</evidence>
<dbReference type="PROSITE" id="PS50222">
    <property type="entry name" value="EF_HAND_2"/>
    <property type="match status" value="3"/>
</dbReference>
<keyword evidence="1" id="KW-0106">Calcium</keyword>
<keyword evidence="3" id="KW-0812">Transmembrane</keyword>
<feature type="compositionally biased region" description="Low complexity" evidence="2">
    <location>
        <begin position="360"/>
        <end position="369"/>
    </location>
</feature>
<dbReference type="InterPro" id="IPR018247">
    <property type="entry name" value="EF_Hand_1_Ca_BS"/>
</dbReference>
<dbReference type="GO" id="GO:0043005">
    <property type="term" value="C:neuron projection"/>
    <property type="evidence" value="ECO:0000318"/>
    <property type="project" value="GO_Central"/>
</dbReference>
<name>A7RRJ4_NEMVE</name>
<dbReference type="Proteomes" id="UP000001593">
    <property type="component" value="Unassembled WGS sequence"/>
</dbReference>
<keyword evidence="3" id="KW-0472">Membrane</keyword>
<dbReference type="STRING" id="45351.A7RRJ4"/>
<dbReference type="HOGENOM" id="CLU_734261_0_0_1"/>
<protein>
    <recommendedName>
        <fullName evidence="4">EF-hand domain-containing protein</fullName>
    </recommendedName>
</protein>
<organism evidence="5 6">
    <name type="scientific">Nematostella vectensis</name>
    <name type="common">Starlet sea anemone</name>
    <dbReference type="NCBI Taxonomy" id="45351"/>
    <lineage>
        <taxon>Eukaryota</taxon>
        <taxon>Metazoa</taxon>
        <taxon>Cnidaria</taxon>
        <taxon>Anthozoa</taxon>
        <taxon>Hexacorallia</taxon>
        <taxon>Actiniaria</taxon>
        <taxon>Edwardsiidae</taxon>
        <taxon>Nematostella</taxon>
    </lineage>
</organism>
<dbReference type="Pfam" id="PF13202">
    <property type="entry name" value="EF-hand_5"/>
    <property type="match status" value="2"/>
</dbReference>
<evidence type="ECO:0000259" key="4">
    <source>
        <dbReference type="PROSITE" id="PS50222"/>
    </source>
</evidence>
<keyword evidence="6" id="KW-1185">Reference proteome</keyword>
<evidence type="ECO:0000256" key="1">
    <source>
        <dbReference type="ARBA" id="ARBA00022837"/>
    </source>
</evidence>
<dbReference type="GO" id="GO:0045202">
    <property type="term" value="C:synapse"/>
    <property type="evidence" value="ECO:0000318"/>
    <property type="project" value="GO_Central"/>
</dbReference>
<feature type="domain" description="EF-hand" evidence="4">
    <location>
        <begin position="251"/>
        <end position="286"/>
    </location>
</feature>
<feature type="transmembrane region" description="Helical" evidence="3">
    <location>
        <begin position="43"/>
        <end position="64"/>
    </location>
</feature>
<dbReference type="PROSITE" id="PS00018">
    <property type="entry name" value="EF_HAND_1"/>
    <property type="match status" value="2"/>
</dbReference>
<evidence type="ECO:0000313" key="5">
    <source>
        <dbReference type="EMBL" id="EDO46016.1"/>
    </source>
</evidence>
<dbReference type="InParanoid" id="A7RRJ4"/>
<feature type="domain" description="EF-hand" evidence="4">
    <location>
        <begin position="204"/>
        <end position="239"/>
    </location>
</feature>
<accession>A7RRJ4</accession>
<gene>
    <name evidence="5" type="ORF">NEMVEDRAFT_v1g201060</name>
</gene>
<dbReference type="AlphaFoldDB" id="A7RRJ4"/>
<feature type="compositionally biased region" description="Basic and acidic residues" evidence="2">
    <location>
        <begin position="334"/>
        <end position="343"/>
    </location>
</feature>
<proteinExistence type="predicted"/>
<dbReference type="PANTHER" id="PTHR19972">
    <property type="entry name" value="CALBINDIN"/>
    <property type="match status" value="1"/>
</dbReference>
<feature type="domain" description="EF-hand" evidence="4">
    <location>
        <begin position="295"/>
        <end position="331"/>
    </location>
</feature>
<evidence type="ECO:0000256" key="3">
    <source>
        <dbReference type="SAM" id="Phobius"/>
    </source>
</evidence>
<dbReference type="SUPFAM" id="SSF47473">
    <property type="entry name" value="EF-hand"/>
    <property type="match status" value="1"/>
</dbReference>
<dbReference type="GO" id="GO:0005634">
    <property type="term" value="C:nucleus"/>
    <property type="evidence" value="ECO:0000318"/>
    <property type="project" value="GO_Central"/>
</dbReference>
<dbReference type="eggNOG" id="KOG0027">
    <property type="taxonomic scope" value="Eukaryota"/>
</dbReference>
<feature type="region of interest" description="Disordered" evidence="2">
    <location>
        <begin position="334"/>
        <end position="377"/>
    </location>
</feature>
<dbReference type="InterPro" id="IPR051001">
    <property type="entry name" value="Calbindin_Ca-bind"/>
</dbReference>
<dbReference type="InterPro" id="IPR011992">
    <property type="entry name" value="EF-hand-dom_pair"/>
</dbReference>
<keyword evidence="3" id="KW-1133">Transmembrane helix</keyword>
<dbReference type="GO" id="GO:0005829">
    <property type="term" value="C:cytosol"/>
    <property type="evidence" value="ECO:0000318"/>
    <property type="project" value="GO_Central"/>
</dbReference>